<keyword evidence="3" id="KW-1185">Reference proteome</keyword>
<dbReference type="Proteomes" id="UP000002033">
    <property type="component" value="Chromosome"/>
</dbReference>
<dbReference type="RefSeq" id="WP_013217378.1">
    <property type="nucleotide sequence ID" value="NC_014313.1"/>
</dbReference>
<reference evidence="3" key="1">
    <citation type="journal article" date="2011" name="J. Bacteriol.">
        <title>Genome sequences of eight morphologically diverse alphaproteobacteria.</title>
        <authorList>
            <consortium name="US DOE Joint Genome Institute"/>
            <person name="Brown P.J."/>
            <person name="Kysela D.T."/>
            <person name="Buechlein A."/>
            <person name="Hemmerich C."/>
            <person name="Brun Y.V."/>
        </authorList>
    </citation>
    <scope>NUCLEOTIDE SEQUENCE [LARGE SCALE GENOMIC DNA]</scope>
    <source>
        <strain evidence="3">ATCC 51888 / DSM 1869 / NCIB 11706 / TK 0415</strain>
    </source>
</reference>
<evidence type="ECO:0000313" key="3">
    <source>
        <dbReference type="Proteomes" id="UP000002033"/>
    </source>
</evidence>
<dbReference type="OrthoDB" id="14727at2"/>
<protein>
    <recommendedName>
        <fullName evidence="4">CopG family transcriptional regulator</fullName>
    </recommendedName>
</protein>
<feature type="signal peptide" evidence="1">
    <location>
        <begin position="1"/>
        <end position="20"/>
    </location>
</feature>
<feature type="chain" id="PRO_5003116305" description="CopG family transcriptional regulator" evidence="1">
    <location>
        <begin position="21"/>
        <end position="145"/>
    </location>
</feature>
<dbReference type="KEGG" id="hdn:Hden_3427"/>
<keyword evidence="1" id="KW-0732">Signal</keyword>
<evidence type="ECO:0008006" key="4">
    <source>
        <dbReference type="Google" id="ProtNLM"/>
    </source>
</evidence>
<gene>
    <name evidence="2" type="ordered locus">Hden_3427</name>
</gene>
<dbReference type="Pfam" id="PF04214">
    <property type="entry name" value="DUF411"/>
    <property type="match status" value="1"/>
</dbReference>
<accession>D8JXN8</accession>
<dbReference type="InterPro" id="IPR007332">
    <property type="entry name" value="DUF411"/>
</dbReference>
<dbReference type="eggNOG" id="COG3019">
    <property type="taxonomic scope" value="Bacteria"/>
</dbReference>
<proteinExistence type="predicted"/>
<dbReference type="EMBL" id="CP002083">
    <property type="protein sequence ID" value="ADJ25219.1"/>
    <property type="molecule type" value="Genomic_DNA"/>
</dbReference>
<dbReference type="STRING" id="582899.Hden_3427"/>
<evidence type="ECO:0000313" key="2">
    <source>
        <dbReference type="EMBL" id="ADJ25219.1"/>
    </source>
</evidence>
<evidence type="ECO:0000256" key="1">
    <source>
        <dbReference type="SAM" id="SignalP"/>
    </source>
</evidence>
<sequence length="145" mass="15550" precursor="true">MKRLALVVLVLTSMSGLAAADGKIAATLYKQPSCTCCDAYADYLRENGFDVTVHARAEIRDAPPRSSVRKELQGCHSTSIDKYVIEGHVPVGPIKRLLAEKPDIKGLSLPNMPQGSPGMPGAKQAPFEILSITDEAGPAPVYMKE</sequence>
<dbReference type="AlphaFoldDB" id="D8JXN8"/>
<organism evidence="2 3">
    <name type="scientific">Hyphomicrobium denitrificans (strain ATCC 51888 / DSM 1869 / NCIMB 11706 / TK 0415)</name>
    <dbReference type="NCBI Taxonomy" id="582899"/>
    <lineage>
        <taxon>Bacteria</taxon>
        <taxon>Pseudomonadati</taxon>
        <taxon>Pseudomonadota</taxon>
        <taxon>Alphaproteobacteria</taxon>
        <taxon>Hyphomicrobiales</taxon>
        <taxon>Hyphomicrobiaceae</taxon>
        <taxon>Hyphomicrobium</taxon>
    </lineage>
</organism>
<name>D8JXN8_HYPDA</name>
<dbReference type="HOGENOM" id="CLU_112034_0_1_5"/>